<reference evidence="2 3" key="1">
    <citation type="submission" date="2024-01" db="EMBL/GenBank/DDBJ databases">
        <title>Genome assemblies of Stephania.</title>
        <authorList>
            <person name="Yang L."/>
        </authorList>
    </citation>
    <scope>NUCLEOTIDE SEQUENCE [LARGE SCALE GENOMIC DNA]</scope>
    <source>
        <strain evidence="2">YNDBR</strain>
        <tissue evidence="2">Leaf</tissue>
    </source>
</reference>
<gene>
    <name evidence="2" type="ORF">Syun_029464</name>
</gene>
<dbReference type="AlphaFoldDB" id="A0AAP0E5E8"/>
<sequence>MELDVTEPNPTPSTQVYSAVQQPKPPDPSPHMETDVVEVKGGHLAQNILEANPMETNSSEMLPQTPQSVGPPATH</sequence>
<evidence type="ECO:0000313" key="2">
    <source>
        <dbReference type="EMBL" id="KAK9087070.1"/>
    </source>
</evidence>
<dbReference type="Proteomes" id="UP001420932">
    <property type="component" value="Unassembled WGS sequence"/>
</dbReference>
<name>A0AAP0E5E8_9MAGN</name>
<evidence type="ECO:0000256" key="1">
    <source>
        <dbReference type="SAM" id="MobiDB-lite"/>
    </source>
</evidence>
<keyword evidence="3" id="KW-1185">Reference proteome</keyword>
<proteinExistence type="predicted"/>
<accession>A0AAP0E5E8</accession>
<evidence type="ECO:0000313" key="3">
    <source>
        <dbReference type="Proteomes" id="UP001420932"/>
    </source>
</evidence>
<feature type="region of interest" description="Disordered" evidence="1">
    <location>
        <begin position="1"/>
        <end position="32"/>
    </location>
</feature>
<organism evidence="2 3">
    <name type="scientific">Stephania yunnanensis</name>
    <dbReference type="NCBI Taxonomy" id="152371"/>
    <lineage>
        <taxon>Eukaryota</taxon>
        <taxon>Viridiplantae</taxon>
        <taxon>Streptophyta</taxon>
        <taxon>Embryophyta</taxon>
        <taxon>Tracheophyta</taxon>
        <taxon>Spermatophyta</taxon>
        <taxon>Magnoliopsida</taxon>
        <taxon>Ranunculales</taxon>
        <taxon>Menispermaceae</taxon>
        <taxon>Menispermoideae</taxon>
        <taxon>Cissampelideae</taxon>
        <taxon>Stephania</taxon>
    </lineage>
</organism>
<protein>
    <submittedName>
        <fullName evidence="2">Uncharacterized protein</fullName>
    </submittedName>
</protein>
<dbReference type="EMBL" id="JBBNAF010000013">
    <property type="protein sequence ID" value="KAK9087070.1"/>
    <property type="molecule type" value="Genomic_DNA"/>
</dbReference>
<comment type="caution">
    <text evidence="2">The sequence shown here is derived from an EMBL/GenBank/DDBJ whole genome shotgun (WGS) entry which is preliminary data.</text>
</comment>
<feature type="compositionally biased region" description="Polar residues" evidence="1">
    <location>
        <begin position="54"/>
        <end position="68"/>
    </location>
</feature>
<feature type="region of interest" description="Disordered" evidence="1">
    <location>
        <begin position="52"/>
        <end position="75"/>
    </location>
</feature>
<feature type="compositionally biased region" description="Polar residues" evidence="1">
    <location>
        <begin position="12"/>
        <end position="21"/>
    </location>
</feature>